<dbReference type="GO" id="GO:0005506">
    <property type="term" value="F:iron ion binding"/>
    <property type="evidence" value="ECO:0007669"/>
    <property type="project" value="InterPro"/>
</dbReference>
<evidence type="ECO:0000313" key="9">
    <source>
        <dbReference type="Proteomes" id="UP001150924"/>
    </source>
</evidence>
<dbReference type="GO" id="GO:0020037">
    <property type="term" value="F:heme binding"/>
    <property type="evidence" value="ECO:0007669"/>
    <property type="project" value="InterPro"/>
</dbReference>
<dbReference type="InterPro" id="IPR036396">
    <property type="entry name" value="Cyt_P450_sf"/>
</dbReference>
<organism evidence="8 9">
    <name type="scientific">Nannocystis pusilla</name>
    <dbReference type="NCBI Taxonomy" id="889268"/>
    <lineage>
        <taxon>Bacteria</taxon>
        <taxon>Pseudomonadati</taxon>
        <taxon>Myxococcota</taxon>
        <taxon>Polyangia</taxon>
        <taxon>Nannocystales</taxon>
        <taxon>Nannocystaceae</taxon>
        <taxon>Nannocystis</taxon>
    </lineage>
</organism>
<keyword evidence="9" id="KW-1185">Reference proteome</keyword>
<dbReference type="GO" id="GO:0004497">
    <property type="term" value="F:monooxygenase activity"/>
    <property type="evidence" value="ECO:0007669"/>
    <property type="project" value="UniProtKB-KW"/>
</dbReference>
<evidence type="ECO:0000256" key="4">
    <source>
        <dbReference type="ARBA" id="ARBA00023002"/>
    </source>
</evidence>
<dbReference type="Gene3D" id="1.10.630.10">
    <property type="entry name" value="Cytochrome P450"/>
    <property type="match status" value="1"/>
</dbReference>
<keyword evidence="2 7" id="KW-0349">Heme</keyword>
<dbReference type="PANTHER" id="PTHR46696:SF1">
    <property type="entry name" value="CYTOCHROME P450 YJIB-RELATED"/>
    <property type="match status" value="1"/>
</dbReference>
<dbReference type="SUPFAM" id="SSF48264">
    <property type="entry name" value="Cytochrome P450"/>
    <property type="match status" value="1"/>
</dbReference>
<evidence type="ECO:0000256" key="3">
    <source>
        <dbReference type="ARBA" id="ARBA00022723"/>
    </source>
</evidence>
<gene>
    <name evidence="8" type="ORF">OV079_30695</name>
</gene>
<evidence type="ECO:0000256" key="7">
    <source>
        <dbReference type="RuleBase" id="RU000461"/>
    </source>
</evidence>
<evidence type="ECO:0000256" key="5">
    <source>
        <dbReference type="ARBA" id="ARBA00023004"/>
    </source>
</evidence>
<evidence type="ECO:0000313" key="8">
    <source>
        <dbReference type="EMBL" id="MCY1009853.1"/>
    </source>
</evidence>
<dbReference type="RefSeq" id="WP_267772578.1">
    <property type="nucleotide sequence ID" value="NZ_JAPNKE010000002.1"/>
</dbReference>
<evidence type="ECO:0000256" key="2">
    <source>
        <dbReference type="ARBA" id="ARBA00022617"/>
    </source>
</evidence>
<dbReference type="FunFam" id="1.10.630.10:FF:000018">
    <property type="entry name" value="Cytochrome P450 monooxygenase"/>
    <property type="match status" value="1"/>
</dbReference>
<keyword evidence="6 7" id="KW-0503">Monooxygenase</keyword>
<evidence type="ECO:0000256" key="6">
    <source>
        <dbReference type="ARBA" id="ARBA00023033"/>
    </source>
</evidence>
<dbReference type="InterPro" id="IPR017972">
    <property type="entry name" value="Cyt_P450_CS"/>
</dbReference>
<dbReference type="Proteomes" id="UP001150924">
    <property type="component" value="Unassembled WGS sequence"/>
</dbReference>
<comment type="caution">
    <text evidence="8">The sequence shown here is derived from an EMBL/GenBank/DDBJ whole genome shotgun (WGS) entry which is preliminary data.</text>
</comment>
<dbReference type="EMBL" id="JAPNKE010000002">
    <property type="protein sequence ID" value="MCY1009853.1"/>
    <property type="molecule type" value="Genomic_DNA"/>
</dbReference>
<keyword evidence="3 7" id="KW-0479">Metal-binding</keyword>
<keyword evidence="5 7" id="KW-0408">Iron</keyword>
<dbReference type="PRINTS" id="PR00359">
    <property type="entry name" value="BP450"/>
</dbReference>
<dbReference type="AlphaFoldDB" id="A0A9X3J1A4"/>
<reference evidence="8" key="1">
    <citation type="submission" date="2022-11" db="EMBL/GenBank/DDBJ databases">
        <title>Minimal conservation of predation-associated metabolite biosynthetic gene clusters underscores biosynthetic potential of Myxococcota including descriptions for ten novel species: Archangium lansinium sp. nov., Myxococcus landrumus sp. nov., Nannocystis bai.</title>
        <authorList>
            <person name="Ahearne A."/>
            <person name="Stevens C."/>
            <person name="Phillips K."/>
        </authorList>
    </citation>
    <scope>NUCLEOTIDE SEQUENCE</scope>
    <source>
        <strain evidence="8">Na p29</strain>
    </source>
</reference>
<dbReference type="InterPro" id="IPR001128">
    <property type="entry name" value="Cyt_P450"/>
</dbReference>
<proteinExistence type="inferred from homology"/>
<accession>A0A9X3J1A4</accession>
<dbReference type="PROSITE" id="PS00086">
    <property type="entry name" value="CYTOCHROME_P450"/>
    <property type="match status" value="1"/>
</dbReference>
<name>A0A9X3J1A4_9BACT</name>
<protein>
    <submittedName>
        <fullName evidence="8">Cytochrome P450</fullName>
    </submittedName>
</protein>
<sequence length="401" mass="44981">MTNVADTWDIHPQQFWLRGQRPDKPVSYDPATGMWNVYGYAETVHILGNPAIFSSDTLRVLPPGVIRGSKEMREGNLVQMDEPDHKKLRRLVSEAFTPKVVADLEPRVAALTHELLDAAAQRGRMELVADLAYPLPVIVIAELLGVPSSDRHLFKQWVDKMLEYSGQFSLVKQSAEQDRAMEIVLENRRHLLDYLAGHARERLQRPREDLLTKLVHAEVDGERLTTNEVVNFANILLVAGHITTTMLLGNTVLCLDAHPEHLARVRTDRRALPGAIEESLRFLSPFAAVGRATHGETELAGERIPADKLLMVWIAAANRDERQFARPDEYDPTRDPNPHVAFGRGIHFCLGAPLARLEGRVALGILLDRFPHLRTDPDARPEFIPSPNMTGVRKLPLLLAS</sequence>
<evidence type="ECO:0000256" key="1">
    <source>
        <dbReference type="ARBA" id="ARBA00010617"/>
    </source>
</evidence>
<keyword evidence="4 7" id="KW-0560">Oxidoreductase</keyword>
<comment type="similarity">
    <text evidence="1 7">Belongs to the cytochrome P450 family.</text>
</comment>
<dbReference type="Pfam" id="PF00067">
    <property type="entry name" value="p450"/>
    <property type="match status" value="1"/>
</dbReference>
<dbReference type="InterPro" id="IPR002397">
    <property type="entry name" value="Cyt_P450_B"/>
</dbReference>
<dbReference type="GO" id="GO:0016705">
    <property type="term" value="F:oxidoreductase activity, acting on paired donors, with incorporation or reduction of molecular oxygen"/>
    <property type="evidence" value="ECO:0007669"/>
    <property type="project" value="InterPro"/>
</dbReference>
<dbReference type="CDD" id="cd11032">
    <property type="entry name" value="P450_EryK-like"/>
    <property type="match status" value="1"/>
</dbReference>
<dbReference type="PANTHER" id="PTHR46696">
    <property type="entry name" value="P450, PUTATIVE (EUROFUNG)-RELATED"/>
    <property type="match status" value="1"/>
</dbReference>